<proteinExistence type="predicted"/>
<organism evidence="1">
    <name type="scientific">marine metagenome</name>
    <dbReference type="NCBI Taxonomy" id="408172"/>
    <lineage>
        <taxon>unclassified sequences</taxon>
        <taxon>metagenomes</taxon>
        <taxon>ecological metagenomes</taxon>
    </lineage>
</organism>
<name>A0A382R865_9ZZZZ</name>
<feature type="non-terminal residue" evidence="1">
    <location>
        <position position="325"/>
    </location>
</feature>
<dbReference type="InterPro" id="IPR015943">
    <property type="entry name" value="WD40/YVTN_repeat-like_dom_sf"/>
</dbReference>
<sequence>GCSVYEGDRCAELRWEPVADLLAGEFTSIQISPADPNVIYAGVDSNDMSLYKSVNAGATWELVHTTGHTSGIAVHPNDPQTVLYTILEGPVQRTNDGGTSWIQVIGKDALSYGFGNRVNPAPEGKLFTAVAFSSDQPNVVYTASHEGDRRTGTERGPVSVYVSDDGGLGWAYAGTCNTCGAIHEFAIRPGDPSEVWVAANNGVQVSRDGGESWSGNLLPIPAHQFQGTYGVALKPGDPQVILVARQEMGMFRTDDGGVTWTSVNDGLTTGRMHKVVFAPSQPDVAYVTTHEGIFRSSNAGLTWQPRGEGLPYTFFTPIAVDPSNP</sequence>
<dbReference type="GO" id="GO:0010411">
    <property type="term" value="P:xyloglucan metabolic process"/>
    <property type="evidence" value="ECO:0007669"/>
    <property type="project" value="TreeGrafter"/>
</dbReference>
<dbReference type="PANTHER" id="PTHR43739:SF5">
    <property type="entry name" value="EXO-ALPHA-SIALIDASE"/>
    <property type="match status" value="1"/>
</dbReference>
<dbReference type="CDD" id="cd15482">
    <property type="entry name" value="Sialidase_non-viral"/>
    <property type="match status" value="1"/>
</dbReference>
<dbReference type="EMBL" id="UINC01119149">
    <property type="protein sequence ID" value="SVC92761.1"/>
    <property type="molecule type" value="Genomic_DNA"/>
</dbReference>
<dbReference type="Gene3D" id="2.130.10.10">
    <property type="entry name" value="YVTN repeat-like/Quinoprotein amine dehydrogenase"/>
    <property type="match status" value="2"/>
</dbReference>
<protein>
    <recommendedName>
        <fullName evidence="2">Sortilin N-terminal domain-containing protein</fullName>
    </recommendedName>
</protein>
<dbReference type="PANTHER" id="PTHR43739">
    <property type="entry name" value="XYLOGLUCANASE (EUROFUNG)"/>
    <property type="match status" value="1"/>
</dbReference>
<reference evidence="1" key="1">
    <citation type="submission" date="2018-05" db="EMBL/GenBank/DDBJ databases">
        <authorList>
            <person name="Lanie J.A."/>
            <person name="Ng W.-L."/>
            <person name="Kazmierczak K.M."/>
            <person name="Andrzejewski T.M."/>
            <person name="Davidsen T.M."/>
            <person name="Wayne K.J."/>
            <person name="Tettelin H."/>
            <person name="Glass J.I."/>
            <person name="Rusch D."/>
            <person name="Podicherti R."/>
            <person name="Tsui H.-C.T."/>
            <person name="Winkler M.E."/>
        </authorList>
    </citation>
    <scope>NUCLEOTIDE SEQUENCE</scope>
</reference>
<gene>
    <name evidence="1" type="ORF">METZ01_LOCUS345615</name>
</gene>
<evidence type="ECO:0000313" key="1">
    <source>
        <dbReference type="EMBL" id="SVC92761.1"/>
    </source>
</evidence>
<evidence type="ECO:0008006" key="2">
    <source>
        <dbReference type="Google" id="ProtNLM"/>
    </source>
</evidence>
<dbReference type="SUPFAM" id="SSF110296">
    <property type="entry name" value="Oligoxyloglucan reducing end-specific cellobiohydrolase"/>
    <property type="match status" value="2"/>
</dbReference>
<feature type="non-terminal residue" evidence="1">
    <location>
        <position position="1"/>
    </location>
</feature>
<dbReference type="InterPro" id="IPR052025">
    <property type="entry name" value="Xyloglucanase_GH74"/>
</dbReference>
<dbReference type="AlphaFoldDB" id="A0A382R865"/>
<accession>A0A382R865</accession>